<evidence type="ECO:0000259" key="1">
    <source>
        <dbReference type="Pfam" id="PF06985"/>
    </source>
</evidence>
<evidence type="ECO:0000313" key="2">
    <source>
        <dbReference type="EMBL" id="KAK4152995.1"/>
    </source>
</evidence>
<protein>
    <recommendedName>
        <fullName evidence="1">Heterokaryon incompatibility domain-containing protein</fullName>
    </recommendedName>
</protein>
<sequence length="213" mass="23414">MSDTRAEARFGRPRRIKNFADWATLTSWIDVCGRHHRRECKEEEGGGVPEIIQGLKLIDCKSRTVVRAMAGTKWVALSYVWSLASPRAAASSDGGTTCQPELEHAEMALPNVLPGIIFDAIEATLALGYRYLWTDQSNKVEVADQVGKMDRIYRGAELTIVAASARNGLPGARALPRAEPKSVVVGDVNFFVAPMELVGDIASSVWSTRGWYY</sequence>
<organism evidence="2 3">
    <name type="scientific">Chaetomidium leptoderma</name>
    <dbReference type="NCBI Taxonomy" id="669021"/>
    <lineage>
        <taxon>Eukaryota</taxon>
        <taxon>Fungi</taxon>
        <taxon>Dikarya</taxon>
        <taxon>Ascomycota</taxon>
        <taxon>Pezizomycotina</taxon>
        <taxon>Sordariomycetes</taxon>
        <taxon>Sordariomycetidae</taxon>
        <taxon>Sordariales</taxon>
        <taxon>Chaetomiaceae</taxon>
        <taxon>Chaetomidium</taxon>
    </lineage>
</organism>
<dbReference type="Proteomes" id="UP001302745">
    <property type="component" value="Unassembled WGS sequence"/>
</dbReference>
<feature type="domain" description="Heterokaryon incompatibility" evidence="1">
    <location>
        <begin position="74"/>
        <end position="213"/>
    </location>
</feature>
<keyword evidence="3" id="KW-1185">Reference proteome</keyword>
<reference evidence="2" key="1">
    <citation type="journal article" date="2023" name="Mol. Phylogenet. Evol.">
        <title>Genome-scale phylogeny and comparative genomics of the fungal order Sordariales.</title>
        <authorList>
            <person name="Hensen N."/>
            <person name="Bonometti L."/>
            <person name="Westerberg I."/>
            <person name="Brannstrom I.O."/>
            <person name="Guillou S."/>
            <person name="Cros-Aarteil S."/>
            <person name="Calhoun S."/>
            <person name="Haridas S."/>
            <person name="Kuo A."/>
            <person name="Mondo S."/>
            <person name="Pangilinan J."/>
            <person name="Riley R."/>
            <person name="LaButti K."/>
            <person name="Andreopoulos B."/>
            <person name="Lipzen A."/>
            <person name="Chen C."/>
            <person name="Yan M."/>
            <person name="Daum C."/>
            <person name="Ng V."/>
            <person name="Clum A."/>
            <person name="Steindorff A."/>
            <person name="Ohm R.A."/>
            <person name="Martin F."/>
            <person name="Silar P."/>
            <person name="Natvig D.O."/>
            <person name="Lalanne C."/>
            <person name="Gautier V."/>
            <person name="Ament-Velasquez S.L."/>
            <person name="Kruys A."/>
            <person name="Hutchinson M.I."/>
            <person name="Powell A.J."/>
            <person name="Barry K."/>
            <person name="Miller A.N."/>
            <person name="Grigoriev I.V."/>
            <person name="Debuchy R."/>
            <person name="Gladieux P."/>
            <person name="Hiltunen Thoren M."/>
            <person name="Johannesson H."/>
        </authorList>
    </citation>
    <scope>NUCLEOTIDE SEQUENCE</scope>
    <source>
        <strain evidence="2">CBS 538.74</strain>
    </source>
</reference>
<proteinExistence type="predicted"/>
<reference evidence="2" key="2">
    <citation type="submission" date="2023-05" db="EMBL/GenBank/DDBJ databases">
        <authorList>
            <consortium name="Lawrence Berkeley National Laboratory"/>
            <person name="Steindorff A."/>
            <person name="Hensen N."/>
            <person name="Bonometti L."/>
            <person name="Westerberg I."/>
            <person name="Brannstrom I.O."/>
            <person name="Guillou S."/>
            <person name="Cros-Aarteil S."/>
            <person name="Calhoun S."/>
            <person name="Haridas S."/>
            <person name="Kuo A."/>
            <person name="Mondo S."/>
            <person name="Pangilinan J."/>
            <person name="Riley R."/>
            <person name="Labutti K."/>
            <person name="Andreopoulos B."/>
            <person name="Lipzen A."/>
            <person name="Chen C."/>
            <person name="Yanf M."/>
            <person name="Daum C."/>
            <person name="Ng V."/>
            <person name="Clum A."/>
            <person name="Ohm R."/>
            <person name="Martin F."/>
            <person name="Silar P."/>
            <person name="Natvig D."/>
            <person name="Lalanne C."/>
            <person name="Gautier V."/>
            <person name="Ament-Velasquez S.L."/>
            <person name="Kruys A."/>
            <person name="Hutchinson M.I."/>
            <person name="Powell A.J."/>
            <person name="Barry K."/>
            <person name="Miller A.N."/>
            <person name="Grigoriev I.V."/>
            <person name="Debuchy R."/>
            <person name="Gladieux P."/>
            <person name="Thoren M.H."/>
            <person name="Johannesson H."/>
        </authorList>
    </citation>
    <scope>NUCLEOTIDE SEQUENCE</scope>
    <source>
        <strain evidence="2">CBS 538.74</strain>
    </source>
</reference>
<evidence type="ECO:0000313" key="3">
    <source>
        <dbReference type="Proteomes" id="UP001302745"/>
    </source>
</evidence>
<dbReference type="AlphaFoldDB" id="A0AAN6VKJ4"/>
<dbReference type="PANTHER" id="PTHR33112:SF1">
    <property type="entry name" value="HETEROKARYON INCOMPATIBILITY DOMAIN-CONTAINING PROTEIN"/>
    <property type="match status" value="1"/>
</dbReference>
<gene>
    <name evidence="2" type="ORF">C8A00DRAFT_44005</name>
</gene>
<accession>A0AAN6VKJ4</accession>
<name>A0AAN6VKJ4_9PEZI</name>
<comment type="caution">
    <text evidence="2">The sequence shown here is derived from an EMBL/GenBank/DDBJ whole genome shotgun (WGS) entry which is preliminary data.</text>
</comment>
<dbReference type="Pfam" id="PF06985">
    <property type="entry name" value="HET"/>
    <property type="match status" value="1"/>
</dbReference>
<dbReference type="PANTHER" id="PTHR33112">
    <property type="entry name" value="DOMAIN PROTEIN, PUTATIVE-RELATED"/>
    <property type="match status" value="1"/>
</dbReference>
<dbReference type="InterPro" id="IPR010730">
    <property type="entry name" value="HET"/>
</dbReference>
<dbReference type="EMBL" id="MU856954">
    <property type="protein sequence ID" value="KAK4152995.1"/>
    <property type="molecule type" value="Genomic_DNA"/>
</dbReference>